<dbReference type="PANTHER" id="PTHR39352">
    <property type="entry name" value="PROTEIN CBG14251"/>
    <property type="match status" value="1"/>
</dbReference>
<feature type="chain" id="PRO_5009312740" evidence="1">
    <location>
        <begin position="24"/>
        <end position="116"/>
    </location>
</feature>
<dbReference type="WBParaSite" id="L893_g2079.t1">
    <property type="protein sequence ID" value="L893_g2079.t1"/>
    <property type="gene ID" value="L893_g2079"/>
</dbReference>
<evidence type="ECO:0000313" key="3">
    <source>
        <dbReference type="WBParaSite" id="L893_g2079.t1"/>
    </source>
</evidence>
<proteinExistence type="predicted"/>
<reference evidence="3" key="1">
    <citation type="submission" date="2016-11" db="UniProtKB">
        <authorList>
            <consortium name="WormBaseParasite"/>
        </authorList>
    </citation>
    <scope>IDENTIFICATION</scope>
</reference>
<evidence type="ECO:0000256" key="1">
    <source>
        <dbReference type="SAM" id="SignalP"/>
    </source>
</evidence>
<evidence type="ECO:0000313" key="2">
    <source>
        <dbReference type="Proteomes" id="UP000095287"/>
    </source>
</evidence>
<sequence>MICRRPLLLTAVFLLLSVISVNSVDRQVLIDYLEYKKNTRNTFDGRIDQQLQPIGYVAGKPVWPRIIEKAKSKHRIFFDDDNFAYLTKDHNLVDVIHRMDREENLKRVIKFLERYV</sequence>
<keyword evidence="2" id="KW-1185">Reference proteome</keyword>
<protein>
    <submittedName>
        <fullName evidence="3">Secreted RxLR effector peptide protein</fullName>
    </submittedName>
</protein>
<keyword evidence="1" id="KW-0732">Signal</keyword>
<accession>A0A1I7YXU0</accession>
<dbReference type="Proteomes" id="UP000095287">
    <property type="component" value="Unplaced"/>
</dbReference>
<dbReference type="AlphaFoldDB" id="A0A1I7YXU0"/>
<organism evidence="2 3">
    <name type="scientific">Steinernema glaseri</name>
    <dbReference type="NCBI Taxonomy" id="37863"/>
    <lineage>
        <taxon>Eukaryota</taxon>
        <taxon>Metazoa</taxon>
        <taxon>Ecdysozoa</taxon>
        <taxon>Nematoda</taxon>
        <taxon>Chromadorea</taxon>
        <taxon>Rhabditida</taxon>
        <taxon>Tylenchina</taxon>
        <taxon>Panagrolaimomorpha</taxon>
        <taxon>Strongyloidoidea</taxon>
        <taxon>Steinernematidae</taxon>
        <taxon>Steinernema</taxon>
    </lineage>
</organism>
<feature type="signal peptide" evidence="1">
    <location>
        <begin position="1"/>
        <end position="23"/>
    </location>
</feature>
<name>A0A1I7YXU0_9BILA</name>
<dbReference type="PANTHER" id="PTHR39352:SF1">
    <property type="entry name" value="NEUROPEPTIDE-LIKE PROTEIN"/>
    <property type="match status" value="1"/>
</dbReference>